<protein>
    <submittedName>
        <fullName evidence="1">Uncharacterized protein</fullName>
    </submittedName>
</protein>
<sequence>MKPGYTFSVGEFDSEILRSGDFQLISITLDSTAKYAAAGFGSGVTKIPKGVLLTLDSDLSDGVYNVVDTEAGNNQINGTPTQFMRNAVVLAETILDASAGDQQVKAYWAGTFNWTKLKYNYSATTALTMAQLRDCQRLTIVDGPTT</sequence>
<dbReference type="EMBL" id="MT142544">
    <property type="protein sequence ID" value="QJA84964.1"/>
    <property type="molecule type" value="Genomic_DNA"/>
</dbReference>
<name>A0A6M3KU48_9ZZZZ</name>
<accession>A0A6M3KU48</accession>
<reference evidence="1" key="1">
    <citation type="submission" date="2020-03" db="EMBL/GenBank/DDBJ databases">
        <title>The deep terrestrial virosphere.</title>
        <authorList>
            <person name="Holmfeldt K."/>
            <person name="Nilsson E."/>
            <person name="Simone D."/>
            <person name="Lopez-Fernandez M."/>
            <person name="Wu X."/>
            <person name="de Brujin I."/>
            <person name="Lundin D."/>
            <person name="Andersson A."/>
            <person name="Bertilsson S."/>
            <person name="Dopson M."/>
        </authorList>
    </citation>
    <scope>NUCLEOTIDE SEQUENCE</scope>
    <source>
        <strain evidence="1">MM415B02306</strain>
    </source>
</reference>
<dbReference type="AlphaFoldDB" id="A0A6M3KU48"/>
<evidence type="ECO:0000313" key="1">
    <source>
        <dbReference type="EMBL" id="QJA84964.1"/>
    </source>
</evidence>
<proteinExistence type="predicted"/>
<gene>
    <name evidence="1" type="ORF">MM415B02306_0006</name>
</gene>
<organism evidence="1">
    <name type="scientific">viral metagenome</name>
    <dbReference type="NCBI Taxonomy" id="1070528"/>
    <lineage>
        <taxon>unclassified sequences</taxon>
        <taxon>metagenomes</taxon>
        <taxon>organismal metagenomes</taxon>
    </lineage>
</organism>